<sequence>MTKGEGAALALWVRISFVNHATVLEETNDVVCQR</sequence>
<gene>
    <name evidence="1" type="ORF">SCE1572_18775</name>
</gene>
<organism evidence="1 2">
    <name type="scientific">Sorangium cellulosum So0157-2</name>
    <dbReference type="NCBI Taxonomy" id="1254432"/>
    <lineage>
        <taxon>Bacteria</taxon>
        <taxon>Pseudomonadati</taxon>
        <taxon>Myxococcota</taxon>
        <taxon>Polyangia</taxon>
        <taxon>Polyangiales</taxon>
        <taxon>Polyangiaceae</taxon>
        <taxon>Sorangium</taxon>
    </lineage>
</organism>
<dbReference type="KEGG" id="scu:SCE1572_18775"/>
<dbReference type="EMBL" id="CP003969">
    <property type="protein sequence ID" value="AGP36354.1"/>
    <property type="molecule type" value="Genomic_DNA"/>
</dbReference>
<dbReference type="Proteomes" id="UP000014803">
    <property type="component" value="Chromosome"/>
</dbReference>
<protein>
    <submittedName>
        <fullName evidence="1">Uncharacterized protein</fullName>
    </submittedName>
</protein>
<reference evidence="1 2" key="1">
    <citation type="journal article" date="2013" name="Sci. Rep.">
        <title>Extraordinary expansion of a Sorangium cellulosum genome from an alkaline milieu.</title>
        <authorList>
            <person name="Han K."/>
            <person name="Li Z.F."/>
            <person name="Peng R."/>
            <person name="Zhu L.P."/>
            <person name="Zhou T."/>
            <person name="Wang L.G."/>
            <person name="Li S.G."/>
            <person name="Zhang X.B."/>
            <person name="Hu W."/>
            <person name="Wu Z.H."/>
            <person name="Qin N."/>
            <person name="Li Y.Z."/>
        </authorList>
    </citation>
    <scope>NUCLEOTIDE SEQUENCE [LARGE SCALE GENOMIC DNA]</scope>
    <source>
        <strain evidence="1 2">So0157-2</strain>
    </source>
</reference>
<evidence type="ECO:0000313" key="2">
    <source>
        <dbReference type="Proteomes" id="UP000014803"/>
    </source>
</evidence>
<evidence type="ECO:0000313" key="1">
    <source>
        <dbReference type="EMBL" id="AGP36354.1"/>
    </source>
</evidence>
<proteinExistence type="predicted"/>
<dbReference type="AlphaFoldDB" id="S4XV18"/>
<dbReference type="HOGENOM" id="CLU_3376074_0_0_7"/>
<name>S4XV18_SORCE</name>
<accession>S4XV18</accession>
<dbReference type="STRING" id="1254432.SCE1572_18775"/>